<evidence type="ECO:0000256" key="1">
    <source>
        <dbReference type="ARBA" id="ARBA00022450"/>
    </source>
</evidence>
<dbReference type="InterPro" id="IPR014043">
    <property type="entry name" value="Acyl_transferase_dom"/>
</dbReference>
<dbReference type="Pfam" id="PF00550">
    <property type="entry name" value="PP-binding"/>
    <property type="match status" value="1"/>
</dbReference>
<dbReference type="GeneID" id="18815972"/>
<dbReference type="OrthoDB" id="329835at2759"/>
<dbReference type="Proteomes" id="UP000008064">
    <property type="component" value="Unassembled WGS sequence"/>
</dbReference>
<dbReference type="EMBL" id="GL945446">
    <property type="protein sequence ID" value="EGO18788.1"/>
    <property type="molecule type" value="Genomic_DNA"/>
</dbReference>
<dbReference type="InterPro" id="IPR016039">
    <property type="entry name" value="Thiolase-like"/>
</dbReference>
<dbReference type="CDD" id="cd00833">
    <property type="entry name" value="PKS"/>
    <property type="match status" value="1"/>
</dbReference>
<dbReference type="SUPFAM" id="SSF47336">
    <property type="entry name" value="ACP-like"/>
    <property type="match status" value="1"/>
</dbReference>
<dbReference type="GO" id="GO:0004312">
    <property type="term" value="F:fatty acid synthase activity"/>
    <property type="evidence" value="ECO:0007669"/>
    <property type="project" value="TreeGrafter"/>
</dbReference>
<evidence type="ECO:0000256" key="2">
    <source>
        <dbReference type="ARBA" id="ARBA00022553"/>
    </source>
</evidence>
<evidence type="ECO:0000256" key="4">
    <source>
        <dbReference type="ARBA" id="ARBA00023026"/>
    </source>
</evidence>
<protein>
    <submittedName>
        <fullName evidence="9">Putative polyketide synthase</fullName>
    </submittedName>
</protein>
<dbReference type="InterPro" id="IPR050091">
    <property type="entry name" value="PKS_NRPS_Biosynth_Enz"/>
</dbReference>
<feature type="region of interest" description="C-terminal hotdog fold" evidence="6">
    <location>
        <begin position="1019"/>
        <end position="1170"/>
    </location>
</feature>
<dbReference type="Pfam" id="PF00975">
    <property type="entry name" value="Thioesterase"/>
    <property type="match status" value="1"/>
</dbReference>
<dbReference type="Gene3D" id="3.10.129.110">
    <property type="entry name" value="Polyketide synthase dehydratase"/>
    <property type="match status" value="1"/>
</dbReference>
<dbReference type="PROSITE" id="PS00606">
    <property type="entry name" value="KS3_1"/>
    <property type="match status" value="1"/>
</dbReference>
<dbReference type="InterPro" id="IPR049551">
    <property type="entry name" value="PKS_DH_C"/>
</dbReference>
<dbReference type="Pfam" id="PF14765">
    <property type="entry name" value="PS-DH"/>
    <property type="match status" value="1"/>
</dbReference>
<dbReference type="InterPro" id="IPR014030">
    <property type="entry name" value="Ketoacyl_synth_N"/>
</dbReference>
<proteinExistence type="predicted"/>
<keyword evidence="5" id="KW-0511">Multifunctional enzyme</keyword>
<dbReference type="SUPFAM" id="SSF51735">
    <property type="entry name" value="NAD(P)-binding Rossmann-fold domains"/>
    <property type="match status" value="1"/>
</dbReference>
<evidence type="ECO:0000256" key="6">
    <source>
        <dbReference type="PROSITE-ProRule" id="PRU01363"/>
    </source>
</evidence>
<keyword evidence="4" id="KW-0843">Virulence</keyword>
<dbReference type="InterPro" id="IPR016035">
    <property type="entry name" value="Acyl_Trfase/lysoPLipase"/>
</dbReference>
<dbReference type="Pfam" id="PF00698">
    <property type="entry name" value="Acyl_transf_1"/>
    <property type="match status" value="1"/>
</dbReference>
<dbReference type="HOGENOM" id="CLU_000022_31_0_1"/>
<comment type="caution">
    <text evidence="6">Lacks conserved residue(s) required for the propagation of feature annotation.</text>
</comment>
<feature type="region of interest" description="N-terminal hotdog fold" evidence="6">
    <location>
        <begin position="871"/>
        <end position="1007"/>
    </location>
</feature>
<dbReference type="InterPro" id="IPR018201">
    <property type="entry name" value="Ketoacyl_synth_AS"/>
</dbReference>
<dbReference type="InterPro" id="IPR036736">
    <property type="entry name" value="ACP-like_sf"/>
</dbReference>
<dbReference type="SUPFAM" id="SSF55048">
    <property type="entry name" value="Probable ACP-binding domain of malonyl-CoA ACP transacylase"/>
    <property type="match status" value="1"/>
</dbReference>
<dbReference type="GO" id="GO:0004315">
    <property type="term" value="F:3-oxoacyl-[acyl-carrier-protein] synthase activity"/>
    <property type="evidence" value="ECO:0007669"/>
    <property type="project" value="InterPro"/>
</dbReference>
<reference evidence="9" key="1">
    <citation type="submission" date="2011-04" db="EMBL/GenBank/DDBJ databases">
        <title>Evolution of plant cell wall degrading machinery underlies the functional diversity of forest fungi.</title>
        <authorList>
            <consortium name="US DOE Joint Genome Institute (JGI-PGF)"/>
            <person name="Eastwood D.C."/>
            <person name="Floudas D."/>
            <person name="Binder M."/>
            <person name="Majcherczyk A."/>
            <person name="Schneider P."/>
            <person name="Aerts A."/>
            <person name="Asiegbu F.O."/>
            <person name="Baker S.E."/>
            <person name="Barry K."/>
            <person name="Bendiksby M."/>
            <person name="Blumentritt M."/>
            <person name="Coutinho P.M."/>
            <person name="Cullen D."/>
            <person name="Cullen D."/>
            <person name="Gathman A."/>
            <person name="Goodell B."/>
            <person name="Henrissat B."/>
            <person name="Ihrmark K."/>
            <person name="Kauserud H."/>
            <person name="Kohler A."/>
            <person name="LaButti K."/>
            <person name="Lapidus A."/>
            <person name="Lavin J.L."/>
            <person name="Lee Y.-H."/>
            <person name="Lindquist E."/>
            <person name="Lilly W."/>
            <person name="Lucas S."/>
            <person name="Morin E."/>
            <person name="Murat C."/>
            <person name="Oguiza J.A."/>
            <person name="Park J."/>
            <person name="Pisabarro A.G."/>
            <person name="Riley R."/>
            <person name="Rosling A."/>
            <person name="Salamov A."/>
            <person name="Schmidt O."/>
            <person name="Schmutz J."/>
            <person name="Skrede I."/>
            <person name="Stenlid J."/>
            <person name="Wiebenga A."/>
            <person name="Xie X."/>
            <person name="Kues U."/>
            <person name="Hibbett D.S."/>
            <person name="Hoffmeister D."/>
            <person name="Hogberg N."/>
            <person name="Martin F."/>
            <person name="Grigoriev I.V."/>
            <person name="Watkinson S.C."/>
        </authorList>
    </citation>
    <scope>NUCLEOTIDE SEQUENCE</scope>
    <source>
        <strain evidence="9">S7.9</strain>
    </source>
</reference>
<dbReference type="Gene3D" id="3.40.366.10">
    <property type="entry name" value="Malonyl-Coenzyme A Acyl Carrier Protein, domain 2"/>
    <property type="match status" value="1"/>
</dbReference>
<dbReference type="SMART" id="SM00825">
    <property type="entry name" value="PKS_KS"/>
    <property type="match status" value="1"/>
</dbReference>
<name>F8PDG7_SERL9</name>
<dbReference type="Gene3D" id="3.40.50.720">
    <property type="entry name" value="NAD(P)-binding Rossmann-like Domain"/>
    <property type="match status" value="1"/>
</dbReference>
<dbReference type="PROSITE" id="PS52004">
    <property type="entry name" value="KS3_2"/>
    <property type="match status" value="1"/>
</dbReference>
<keyword evidence="2" id="KW-0597">Phosphoprotein</keyword>
<evidence type="ECO:0000259" key="8">
    <source>
        <dbReference type="PROSITE" id="PS52019"/>
    </source>
</evidence>
<dbReference type="PROSITE" id="PS52019">
    <property type="entry name" value="PKS_MFAS_DH"/>
    <property type="match status" value="1"/>
</dbReference>
<sequence length="2432" mass="267734">MSTRHQSIIQPIAIVGISAELPSGVYAEKNFDYKEFFEFLLNKGEAYEEIPTDRFDIRSWGGHAMGQVSTSHGSFLKEVDFFDHTEFGISAKDARAMALSTRKLIELSFLALLDSGIDYRGQNVGCFASGTAFDILSIADPDEFEAKGSFAGTPCMIANKISYHLDLRGPSIPVDTACSSSLTALHLAVQSLRTGDCEAAIVGGCQLNLRYHNFILMIMARLIYTLKRLADFVQYSQGSLLAPDGKCKPFDADADGFSRGEGAVVIVLKAYDDAVRDADHIYGVILGTGINASGSVAPAYAPVANAQMEAMLRAYQGTGKDPRDVDFVELHATGTAAGDPTECNWVGENFGRDSELLIGSVKGNIGHLEITAFLASLCKICSVFETCIVPPNVNLKRHNPTIKWEQYKLHVPMEPVKIEARSSSRKLLVSMCSSGIGGANGHVVLESPLPKLLPTEDFLASTTPVLIAAGGLSPRSTNAITDGLHDVINTNSHKWSPLSIIFGRRVRQMTWRTFAIAHPDKISIPLRFPAPVLSPRVKPPVVFLFSGQGSQHIDMGRQLFKNFPIFRDTVVQLDDCYKRKTGVSFISRTGLFDDVTLQGMLPSTWPISVILPSIAMVQIAMFDLLSSFGLCPDILIGHSAGETSLLYASGAGPKEMAMEIAIARGQAMTLLEGSNGTMAALACSSKEAQSIIDLVTTASDQKECTLEIACFNAPEAVTISGHTIMIDRAIDVAVSRGILARKIRTRVAVHSSMMEMCKEEYHTSISQVFARYPGAHRPQITTYSTCNGRILDSFTEDYFWENTIGPVLFTSAAEAIIHTHPNALFVEISAHPALSSYLIQLGASSVTCPMRRTKVLVDHHDHITLLNTIGHLIISGINDVNFSTLNREQSYCPRIEVPLYPFLKKPVPYLPDNSRVLKKQMGPRNGPLNYTDLRINARTHPEIAQHSINHEPIMPASGFLEMVLEFGATTLWNWTCIMRAGPSNLIGTSFSSRLHAEGFMLKGPPEKHSRIDIKAIQSRCKVLSMEGFYDGFEHFAQYGPAFRRITEVYQGLNETLVKIRGADSDLPGLEKYIIHPAILDACLHVVVHPRFTADPNRKIYYLPSQLEAFVLYDTFSHMDSFPSTLYAHAILREWLPGEFVTDIEVVNEEGIRMCTLSGFTVARHELVPSRSLSKRFDMIYQSFGVDEQLPVITDGRKLDSNAENKMASYHRQMTENNETNQSIARAISIVDDTEVVYRSILTHIDKGGKKVIRILGIGLDFEELGKQIHTILKSLGIIHFKIFIAARDSSSLSQRSLPPFFIPLEFNASESLTPQELTEGSFDIITLQVDNKQHVQNLTTLLLPGGFLVLWGAVGEAPLISSASVPMSSQSWLTTCSSLGLRPISFPGISQYQDFHLSVAQSPCLVLAGTSTARRKQDLLMFPYAIGQEMVLQHKLRILNIKEAFDLWIIASNNYDADGARGFTRSLRCEFPLWNVRLATFEGTITHSEQEAMIHQLASIPGMEVEVHVDGKHRIQVPRFVETSSPSNLQILDPLPLTDDWPSSHVQVLVLATSSSSSDTFGLVGRVTKVQHNADLPLIDCTVITVVKGVPGKYTLIHRGSFALLDGVAASPKDLASVVPALLVGGMAIGIGFLNNPSRVRPGRIIITHIESMMGRALTWFFTALNYHPIGLHSTASPLDFLTLKLRAGDTIISGYGKSDHVFASFLRGGIKAISLSSSLEEAFAISGDPWAIGDILRAVKSTLVSVPIPDLCMPLNIPDSTLRIASALFKSDKVYLLIGGVGSIGLHISLWMYQNGARHIILTSRSGRETLERANDILALRMLQFLEGQPDLSIKLEASDAASPDALKRIIEGITLPIAGCMLLAMVLDDRDFFSHDEESFASSFVPKLGAFRAIEEVLDLKRIDFLIVFSSISTFGNAGQTNYASANTAIDGQVRKYNNAFSIVTPVITDSFSVMDGNIKVTHFEHFIPWGYSARGKPSSSSKPRNNVLIFWYVVELCDCIEDALLKMADGPVNLYIPQFDWNLVNQHLGSFQLYSHLVQPSVPPQAIQSTEHVGDVLRSIVLRFLDVESNEFSADVPFTSYGLDSLSAGRLAFALRPYLIISQMQLLADYNLVDVIGCVKKGQSTKNVAEELSPGSYFPLDALNAEGHALVKLLDLGGEPLIVMHGASGNVLPFLPLQQLLKSSLWALQITPDTPTDSVKSMSRYYYEEIKAARPKGPYRLGGFSATSIVLFSLARLFEEGHDVVTQIIVFDHFPLLWTSPMLEPDAETASRKTPGPDMIRHALSSVSGLYRADNAQRQKIAVDFEDAVNGHDVPEYMTAWYNAFLRIAVTAYEFMFELLPTNEPYSLTMLRDAVVEWLKEVKAPVTTCLATRGIISTIPEDAKAGWEDLGTRKVFPQAELIEIEGTHFSIFESEVMVDLIERHHRPQA</sequence>
<dbReference type="PANTHER" id="PTHR43775:SF37">
    <property type="entry name" value="SI:DKEY-61P9.11"/>
    <property type="match status" value="1"/>
</dbReference>
<dbReference type="InterPro" id="IPR013968">
    <property type="entry name" value="PKS_KR"/>
</dbReference>
<evidence type="ECO:0000256" key="3">
    <source>
        <dbReference type="ARBA" id="ARBA00022679"/>
    </source>
</evidence>
<dbReference type="SUPFAM" id="SSF53474">
    <property type="entry name" value="alpha/beta-Hydrolases"/>
    <property type="match status" value="1"/>
</dbReference>
<dbReference type="PANTHER" id="PTHR43775">
    <property type="entry name" value="FATTY ACID SYNTHASE"/>
    <property type="match status" value="1"/>
</dbReference>
<dbReference type="KEGG" id="sla:SERLADRAFT_443759"/>
<dbReference type="InterPro" id="IPR016036">
    <property type="entry name" value="Malonyl_transacylase_ACP-bd"/>
</dbReference>
<dbReference type="GO" id="GO:0006633">
    <property type="term" value="P:fatty acid biosynthetic process"/>
    <property type="evidence" value="ECO:0007669"/>
    <property type="project" value="InterPro"/>
</dbReference>
<dbReference type="Pfam" id="PF16197">
    <property type="entry name" value="KAsynt_C_assoc"/>
    <property type="match status" value="1"/>
</dbReference>
<dbReference type="InterPro" id="IPR042104">
    <property type="entry name" value="PKS_dehydratase_sf"/>
</dbReference>
<evidence type="ECO:0000259" key="7">
    <source>
        <dbReference type="PROSITE" id="PS52004"/>
    </source>
</evidence>
<dbReference type="Pfam" id="PF02801">
    <property type="entry name" value="Ketoacyl-synt_C"/>
    <property type="match status" value="1"/>
</dbReference>
<feature type="domain" description="PKS/mFAS DH" evidence="8">
    <location>
        <begin position="871"/>
        <end position="1170"/>
    </location>
</feature>
<evidence type="ECO:0000313" key="9">
    <source>
        <dbReference type="EMBL" id="EGO18788.1"/>
    </source>
</evidence>
<dbReference type="InterPro" id="IPR001031">
    <property type="entry name" value="Thioesterase"/>
</dbReference>
<dbReference type="SMART" id="SM00822">
    <property type="entry name" value="PKS_KR"/>
    <property type="match status" value="1"/>
</dbReference>
<gene>
    <name evidence="9" type="primary">pks5</name>
    <name evidence="9" type="ORF">SERLADRAFT_443759</name>
</gene>
<feature type="domain" description="Ketosynthase family 3 (KS3)" evidence="7">
    <location>
        <begin position="9"/>
        <end position="447"/>
    </location>
</feature>
<dbReference type="InterPro" id="IPR032821">
    <property type="entry name" value="PKS_assoc"/>
</dbReference>
<dbReference type="InterPro" id="IPR009081">
    <property type="entry name" value="PP-bd_ACP"/>
</dbReference>
<keyword evidence="3" id="KW-0808">Transferase</keyword>
<dbReference type="InterPro" id="IPR036291">
    <property type="entry name" value="NAD(P)-bd_dom_sf"/>
</dbReference>
<dbReference type="InterPro" id="IPR014031">
    <property type="entry name" value="Ketoacyl_synth_C"/>
</dbReference>
<dbReference type="InterPro" id="IPR057326">
    <property type="entry name" value="KR_dom"/>
</dbReference>
<dbReference type="Pfam" id="PF08659">
    <property type="entry name" value="KR"/>
    <property type="match status" value="1"/>
</dbReference>
<dbReference type="RefSeq" id="XP_007324441.1">
    <property type="nucleotide sequence ID" value="XM_007324379.1"/>
</dbReference>
<accession>F8PDG7</accession>
<dbReference type="InterPro" id="IPR001227">
    <property type="entry name" value="Ac_transferase_dom_sf"/>
</dbReference>
<dbReference type="Gene3D" id="3.40.50.1820">
    <property type="entry name" value="alpha/beta hydrolase"/>
    <property type="match status" value="1"/>
</dbReference>
<dbReference type="InterPro" id="IPR020841">
    <property type="entry name" value="PKS_Beta-ketoAc_synthase_dom"/>
</dbReference>
<evidence type="ECO:0000256" key="5">
    <source>
        <dbReference type="ARBA" id="ARBA00023268"/>
    </source>
</evidence>
<dbReference type="InterPro" id="IPR029058">
    <property type="entry name" value="AB_hydrolase_fold"/>
</dbReference>
<dbReference type="Pfam" id="PF00109">
    <property type="entry name" value="ketoacyl-synt"/>
    <property type="match status" value="1"/>
</dbReference>
<dbReference type="SUPFAM" id="SSF53901">
    <property type="entry name" value="Thiolase-like"/>
    <property type="match status" value="1"/>
</dbReference>
<keyword evidence="1" id="KW-0596">Phosphopantetheine</keyword>
<organism>
    <name type="scientific">Serpula lacrymans var. lacrymans (strain S7.9)</name>
    <name type="common">Dry rot fungus</name>
    <dbReference type="NCBI Taxonomy" id="578457"/>
    <lineage>
        <taxon>Eukaryota</taxon>
        <taxon>Fungi</taxon>
        <taxon>Dikarya</taxon>
        <taxon>Basidiomycota</taxon>
        <taxon>Agaricomycotina</taxon>
        <taxon>Agaricomycetes</taxon>
        <taxon>Agaricomycetidae</taxon>
        <taxon>Boletales</taxon>
        <taxon>Coniophorineae</taxon>
        <taxon>Serpulaceae</taxon>
        <taxon>Serpula</taxon>
    </lineage>
</organism>
<dbReference type="SUPFAM" id="SSF52151">
    <property type="entry name" value="FabD/lysophospholipase-like"/>
    <property type="match status" value="1"/>
</dbReference>
<dbReference type="SMART" id="SM00827">
    <property type="entry name" value="PKS_AT"/>
    <property type="match status" value="1"/>
</dbReference>
<dbReference type="Gene3D" id="3.40.47.10">
    <property type="match status" value="1"/>
</dbReference>
<dbReference type="InterPro" id="IPR049900">
    <property type="entry name" value="PKS_mFAS_DH"/>
</dbReference>